<evidence type="ECO:0000313" key="3">
    <source>
        <dbReference type="EMBL" id="KZT00646.1"/>
    </source>
</evidence>
<protein>
    <submittedName>
        <fullName evidence="3">Uncharacterized protein</fullName>
    </submittedName>
</protein>
<name>A0A165BB01_9APHY</name>
<dbReference type="Proteomes" id="UP000076871">
    <property type="component" value="Unassembled WGS sequence"/>
</dbReference>
<keyword evidence="4" id="KW-1185">Reference proteome</keyword>
<evidence type="ECO:0000313" key="4">
    <source>
        <dbReference type="Proteomes" id="UP000076871"/>
    </source>
</evidence>
<feature type="compositionally biased region" description="Low complexity" evidence="2">
    <location>
        <begin position="1"/>
        <end position="11"/>
    </location>
</feature>
<organism evidence="3 4">
    <name type="scientific">Laetiporus sulphureus 93-53</name>
    <dbReference type="NCBI Taxonomy" id="1314785"/>
    <lineage>
        <taxon>Eukaryota</taxon>
        <taxon>Fungi</taxon>
        <taxon>Dikarya</taxon>
        <taxon>Basidiomycota</taxon>
        <taxon>Agaricomycotina</taxon>
        <taxon>Agaricomycetes</taxon>
        <taxon>Polyporales</taxon>
        <taxon>Laetiporus</taxon>
    </lineage>
</organism>
<dbReference type="OrthoDB" id="2749714at2759"/>
<dbReference type="RefSeq" id="XP_040758386.1">
    <property type="nucleotide sequence ID" value="XM_040907383.1"/>
</dbReference>
<dbReference type="InParanoid" id="A0A165BB01"/>
<feature type="region of interest" description="Disordered" evidence="2">
    <location>
        <begin position="1"/>
        <end position="90"/>
    </location>
</feature>
<proteinExistence type="predicted"/>
<dbReference type="AlphaFoldDB" id="A0A165BB01"/>
<feature type="coiled-coil region" evidence="1">
    <location>
        <begin position="419"/>
        <end position="490"/>
    </location>
</feature>
<evidence type="ECO:0000256" key="2">
    <source>
        <dbReference type="SAM" id="MobiDB-lite"/>
    </source>
</evidence>
<dbReference type="STRING" id="1314785.A0A165BB01"/>
<accession>A0A165BB01</accession>
<sequence length="628" mass="68940">MSSRPVRLVSPSRHRGRSDSIASSSPEPEVQPHRLPQQSLLPNSASLPKPNLIGTPRGRAPPTGPRNLRRFENASPHGDLMGPQNLPSSSAAIINAPADTSASMPLPVKEESKEPILTATRITLKLNPHNEMFNSAALSAGEPVSCFVPPVPAFVPPPKTWSTPVDPSAGVSSQITQPAPFPVAPAHTPPPAPSAESVFGVTHAKVGPSASSIPEIPKTGWIAVTTPADLPKSDPQPDVPMLSPEEKREVWNERINLLAGATAARAEYQKLDREVADLIRLETSTTSGVFSEQAHADLHARLLMVQIQRDNKREELKNGLLQLAESDYWPFKEQQRTQPVPPSVQPHVATQVREIRDSLVDMRGLLEKLQLQSDARQLDNDRTLLASGSQSKQHGLSIDDASDRMSICESADGKGVPDIAELEDQVARFEEQFQQLSNDMHAHDDDLRAEFQGLLDDKVKEELSELRGKLASADEEISNLRKEMLDLADMNGALRAENAALTDQNHELKHYLVHIGKKQQDEIDEMAAEARQLREAMNARIPPPGPTVEQIISTVQPILMHSVQQEIRPLLDRLGKEVEEMILAHQKEVHSTIGPRLKDSSQMVDMIRAWAERIGCPDGYQAPARGVH</sequence>
<feature type="compositionally biased region" description="Polar residues" evidence="2">
    <location>
        <begin position="36"/>
        <end position="46"/>
    </location>
</feature>
<reference evidence="3 4" key="1">
    <citation type="journal article" date="2016" name="Mol. Biol. Evol.">
        <title>Comparative Genomics of Early-Diverging Mushroom-Forming Fungi Provides Insights into the Origins of Lignocellulose Decay Capabilities.</title>
        <authorList>
            <person name="Nagy L.G."/>
            <person name="Riley R."/>
            <person name="Tritt A."/>
            <person name="Adam C."/>
            <person name="Daum C."/>
            <person name="Floudas D."/>
            <person name="Sun H."/>
            <person name="Yadav J.S."/>
            <person name="Pangilinan J."/>
            <person name="Larsson K.H."/>
            <person name="Matsuura K."/>
            <person name="Barry K."/>
            <person name="Labutti K."/>
            <person name="Kuo R."/>
            <person name="Ohm R.A."/>
            <person name="Bhattacharya S.S."/>
            <person name="Shirouzu T."/>
            <person name="Yoshinaga Y."/>
            <person name="Martin F.M."/>
            <person name="Grigoriev I.V."/>
            <person name="Hibbett D.S."/>
        </authorList>
    </citation>
    <scope>NUCLEOTIDE SEQUENCE [LARGE SCALE GENOMIC DNA]</scope>
    <source>
        <strain evidence="3 4">93-53</strain>
    </source>
</reference>
<gene>
    <name evidence="3" type="ORF">LAESUDRAFT_717995</name>
</gene>
<keyword evidence="1" id="KW-0175">Coiled coil</keyword>
<dbReference type="EMBL" id="KV427680">
    <property type="protein sequence ID" value="KZT00646.1"/>
    <property type="molecule type" value="Genomic_DNA"/>
</dbReference>
<dbReference type="GeneID" id="63824412"/>
<evidence type="ECO:0000256" key="1">
    <source>
        <dbReference type="SAM" id="Coils"/>
    </source>
</evidence>